<organism evidence="2 3">
    <name type="scientific">Lentinus tigrinus ALCF2SS1-6</name>
    <dbReference type="NCBI Taxonomy" id="1328759"/>
    <lineage>
        <taxon>Eukaryota</taxon>
        <taxon>Fungi</taxon>
        <taxon>Dikarya</taxon>
        <taxon>Basidiomycota</taxon>
        <taxon>Agaricomycotina</taxon>
        <taxon>Agaricomycetes</taxon>
        <taxon>Polyporales</taxon>
        <taxon>Polyporaceae</taxon>
        <taxon>Lentinus</taxon>
    </lineage>
</organism>
<proteinExistence type="predicted"/>
<evidence type="ECO:0000313" key="3">
    <source>
        <dbReference type="Proteomes" id="UP000313359"/>
    </source>
</evidence>
<accession>A0A5C2RU59</accession>
<evidence type="ECO:0000313" key="2">
    <source>
        <dbReference type="EMBL" id="RPD54200.1"/>
    </source>
</evidence>
<gene>
    <name evidence="2" type="ORF">L227DRAFT_580771</name>
</gene>
<name>A0A5C2RU59_9APHY</name>
<dbReference type="AlphaFoldDB" id="A0A5C2RU59"/>
<dbReference type="Proteomes" id="UP000313359">
    <property type="component" value="Unassembled WGS sequence"/>
</dbReference>
<evidence type="ECO:0000256" key="1">
    <source>
        <dbReference type="SAM" id="MobiDB-lite"/>
    </source>
</evidence>
<feature type="region of interest" description="Disordered" evidence="1">
    <location>
        <begin position="1"/>
        <end position="20"/>
    </location>
</feature>
<reference evidence="2" key="1">
    <citation type="journal article" date="2018" name="Genome Biol. Evol.">
        <title>Genomics and development of Lentinus tigrinus, a white-rot wood-decaying mushroom with dimorphic fruiting bodies.</title>
        <authorList>
            <person name="Wu B."/>
            <person name="Xu Z."/>
            <person name="Knudson A."/>
            <person name="Carlson A."/>
            <person name="Chen N."/>
            <person name="Kovaka S."/>
            <person name="LaButti K."/>
            <person name="Lipzen A."/>
            <person name="Pennachio C."/>
            <person name="Riley R."/>
            <person name="Schakwitz W."/>
            <person name="Umezawa K."/>
            <person name="Ohm R.A."/>
            <person name="Grigoriev I.V."/>
            <person name="Nagy L.G."/>
            <person name="Gibbons J."/>
            <person name="Hibbett D."/>
        </authorList>
    </citation>
    <scope>NUCLEOTIDE SEQUENCE [LARGE SCALE GENOMIC DNA]</scope>
    <source>
        <strain evidence="2">ALCF2SS1-6</strain>
    </source>
</reference>
<keyword evidence="3" id="KW-1185">Reference proteome</keyword>
<protein>
    <submittedName>
        <fullName evidence="2">Uncharacterized protein</fullName>
    </submittedName>
</protein>
<sequence>MRRELPLNLSNPELRRGPSSRTACIHVDSSQHSHRGTSAIIHTLDPAKLTPQDHLTPASYVTATSSTRVYIKKTRDDSPRVLFMYNPKGQDPRQFHNQQIGGFLYYHQPQARAPPLVGELRFRITPSSDPVTFSSGDDLKTRRGVPWCITLPALAYNKSFLPIRHLLTTVDGMVPQHVMDFARKHHHKVCAGDVIGSRYLYAFGQPFDLPLDRNGHTFTFIGKEGLARARIWHMSSFKSRILSEACQSYHFPLAGTILCCFEPSSLPEHAGKRVAIVRVLRSLEWDPVRANPSYTGPQMPRELYPREGQLLLRMSLKEKPRICAYDVDNASGTTNSVGPLGILFDNAIEYGVPGDS</sequence>
<dbReference type="EMBL" id="ML122309">
    <property type="protein sequence ID" value="RPD54200.1"/>
    <property type="molecule type" value="Genomic_DNA"/>
</dbReference>
<dbReference type="OrthoDB" id="2758168at2759"/>